<keyword evidence="5" id="KW-1185">Reference proteome</keyword>
<gene>
    <name evidence="4" type="ORF">LZ24_02081</name>
</gene>
<dbReference type="PANTHER" id="PTHR11092">
    <property type="entry name" value="SUGAR NUCLEOTIDE EPIMERASE RELATED"/>
    <property type="match status" value="1"/>
</dbReference>
<evidence type="ECO:0000313" key="5">
    <source>
        <dbReference type="Proteomes" id="UP000318307"/>
    </source>
</evidence>
<dbReference type="InterPro" id="IPR001509">
    <property type="entry name" value="Epimerase_deHydtase"/>
</dbReference>
<dbReference type="Proteomes" id="UP000318307">
    <property type="component" value="Unassembled WGS sequence"/>
</dbReference>
<dbReference type="SUPFAM" id="SSF51735">
    <property type="entry name" value="NAD(P)-binding Rossmann-fold domains"/>
    <property type="match status" value="1"/>
</dbReference>
<dbReference type="OrthoDB" id="5292533at2"/>
<accession>A0A562RPV6</accession>
<dbReference type="Pfam" id="PF01370">
    <property type="entry name" value="Epimerase"/>
    <property type="match status" value="1"/>
</dbReference>
<dbReference type="Pfam" id="PF08338">
    <property type="entry name" value="DUF1731"/>
    <property type="match status" value="1"/>
</dbReference>
<dbReference type="PANTHER" id="PTHR11092:SF0">
    <property type="entry name" value="EPIMERASE FAMILY PROTEIN SDR39U1"/>
    <property type="match status" value="1"/>
</dbReference>
<feature type="domain" description="NAD-dependent epimerase/dehydratase" evidence="2">
    <location>
        <begin position="4"/>
        <end position="223"/>
    </location>
</feature>
<evidence type="ECO:0000256" key="1">
    <source>
        <dbReference type="ARBA" id="ARBA00009353"/>
    </source>
</evidence>
<dbReference type="InterPro" id="IPR013549">
    <property type="entry name" value="DUF1731"/>
</dbReference>
<dbReference type="Gene3D" id="3.40.50.720">
    <property type="entry name" value="NAD(P)-binding Rossmann-like Domain"/>
    <property type="match status" value="1"/>
</dbReference>
<evidence type="ECO:0000259" key="3">
    <source>
        <dbReference type="Pfam" id="PF08338"/>
    </source>
</evidence>
<dbReference type="InterPro" id="IPR036291">
    <property type="entry name" value="NAD(P)-bd_dom_sf"/>
</dbReference>
<protein>
    <recommendedName>
        <fullName evidence="6">TIGR01777 family protein</fullName>
    </recommendedName>
</protein>
<reference evidence="4 5" key="1">
    <citation type="submission" date="2019-07" db="EMBL/GenBank/DDBJ databases">
        <title>Genome sequencing of 100 strains of the haloalkaliphilic chemolithoautotrophic sulfur-oxidizing bacterium Thioalkalivibrio.</title>
        <authorList>
            <person name="Muyzer G."/>
        </authorList>
    </citation>
    <scope>NUCLEOTIDE SEQUENCE [LARGE SCALE GENOMIC DNA]</scope>
    <source>
        <strain evidence="4 5">ASO4-4</strain>
    </source>
</reference>
<feature type="domain" description="DUF1731" evidence="3">
    <location>
        <begin position="251"/>
        <end position="297"/>
    </location>
</feature>
<dbReference type="EMBL" id="VLLC01000015">
    <property type="protein sequence ID" value="TWI71117.1"/>
    <property type="molecule type" value="Genomic_DNA"/>
</dbReference>
<comment type="caution">
    <text evidence="4">The sequence shown here is derived from an EMBL/GenBank/DDBJ whole genome shotgun (WGS) entry which is preliminary data.</text>
</comment>
<evidence type="ECO:0008006" key="6">
    <source>
        <dbReference type="Google" id="ProtNLM"/>
    </source>
</evidence>
<name>A0A562RPV6_9BACT</name>
<organism evidence="4 5">
    <name type="scientific">Desulfobotulus alkaliphilus</name>
    <dbReference type="NCBI Taxonomy" id="622671"/>
    <lineage>
        <taxon>Bacteria</taxon>
        <taxon>Pseudomonadati</taxon>
        <taxon>Thermodesulfobacteriota</taxon>
        <taxon>Desulfobacteria</taxon>
        <taxon>Desulfobacterales</taxon>
        <taxon>Desulfobacteraceae</taxon>
        <taxon>Desulfobotulus</taxon>
    </lineage>
</organism>
<sequence length="300" mass="32737">MHAFITGGAGFVGTRILSFLLEKGFDVSATDLAPSHPSISHDQLTYIQADTTLPGPWQNAVADADLVINLAGRSIFHYWTKASMETMRNSRILTTKNLVSALSGKKDQTLISTSAIGYYGSCGEEVLREDHGPGEDFLAKLCVEWEDAALAAEKKGIRVVCMRLGIVLGDRGGALSKMIPAYRMGVGGPLGSGKQWMPWIHVEDILAAVDFFISHPESAGPYNLVGPEPVTNADFSRTLAQLLKRPDFFRVPSFALRLFLGEFGEILLASQRGTPERLEKEGFKFRFSSLESALRDAIEG</sequence>
<evidence type="ECO:0000259" key="2">
    <source>
        <dbReference type="Pfam" id="PF01370"/>
    </source>
</evidence>
<proteinExistence type="inferred from homology"/>
<dbReference type="AlphaFoldDB" id="A0A562RPV6"/>
<dbReference type="InterPro" id="IPR010099">
    <property type="entry name" value="SDR39U1"/>
</dbReference>
<evidence type="ECO:0000313" key="4">
    <source>
        <dbReference type="EMBL" id="TWI71117.1"/>
    </source>
</evidence>
<comment type="similarity">
    <text evidence="1">Belongs to the NAD(P)-dependent epimerase/dehydratase family. SDR39U1 subfamily.</text>
</comment>
<dbReference type="NCBIfam" id="TIGR01777">
    <property type="entry name" value="yfcH"/>
    <property type="match status" value="1"/>
</dbReference>
<dbReference type="RefSeq" id="WP_144685168.1">
    <property type="nucleotide sequence ID" value="NZ_VLLC01000015.1"/>
</dbReference>